<dbReference type="PANTHER" id="PTHR47053">
    <property type="entry name" value="MUREIN DD-ENDOPEPTIDASE MEPH-RELATED"/>
    <property type="match status" value="1"/>
</dbReference>
<dbReference type="Pfam" id="PF00877">
    <property type="entry name" value="NLPC_P60"/>
    <property type="match status" value="1"/>
</dbReference>
<keyword evidence="2" id="KW-0645">Protease</keyword>
<dbReference type="PROSITE" id="PS51935">
    <property type="entry name" value="NLPC_P60"/>
    <property type="match status" value="1"/>
</dbReference>
<protein>
    <recommendedName>
        <fullName evidence="5">NlpC/P60 domain-containing protein</fullName>
    </recommendedName>
</protein>
<gene>
    <name evidence="6" type="ORF">GCM10007392_43180</name>
</gene>
<dbReference type="PANTHER" id="PTHR47053:SF1">
    <property type="entry name" value="MUREIN DD-ENDOPEPTIDASE MEPH-RELATED"/>
    <property type="match status" value="1"/>
</dbReference>
<dbReference type="SUPFAM" id="SSF54001">
    <property type="entry name" value="Cysteine proteinases"/>
    <property type="match status" value="1"/>
</dbReference>
<comment type="similarity">
    <text evidence="1">Belongs to the peptidase C40 family.</text>
</comment>
<keyword evidence="7" id="KW-1185">Reference proteome</keyword>
<sequence length="171" mass="18888">MLLNPLPRLGGGLLVTLLLAGCAGYQSMDAVRVDPATTGRPQTAAPESNAVAQKLWRVYNRYEGTPYRYGGTSSTGFDCSGFILTAYREGLDRTDLPRTTGQMLAEGHYVRRDQLKPGDLVFFRIGGKEQHAGIYLGGHRFIHSATSVGVTESSLANPYWRNRYSQARRFL</sequence>
<dbReference type="GO" id="GO:0008234">
    <property type="term" value="F:cysteine-type peptidase activity"/>
    <property type="evidence" value="ECO:0007669"/>
    <property type="project" value="UniProtKB-KW"/>
</dbReference>
<dbReference type="AlphaFoldDB" id="A0A918NGC2"/>
<dbReference type="RefSeq" id="WP_229805468.1">
    <property type="nucleotide sequence ID" value="NZ_BMXR01000014.1"/>
</dbReference>
<dbReference type="GO" id="GO:0006508">
    <property type="term" value="P:proteolysis"/>
    <property type="evidence" value="ECO:0007669"/>
    <property type="project" value="UniProtKB-KW"/>
</dbReference>
<evidence type="ECO:0000256" key="1">
    <source>
        <dbReference type="ARBA" id="ARBA00007074"/>
    </source>
</evidence>
<feature type="domain" description="NlpC/P60" evidence="5">
    <location>
        <begin position="48"/>
        <end position="171"/>
    </location>
</feature>
<evidence type="ECO:0000256" key="2">
    <source>
        <dbReference type="ARBA" id="ARBA00022670"/>
    </source>
</evidence>
<reference evidence="6" key="2">
    <citation type="submission" date="2020-09" db="EMBL/GenBank/DDBJ databases">
        <authorList>
            <person name="Sun Q."/>
            <person name="Kim S."/>
        </authorList>
    </citation>
    <scope>NUCLEOTIDE SEQUENCE</scope>
    <source>
        <strain evidence="6">KCTC 22169</strain>
    </source>
</reference>
<dbReference type="InterPro" id="IPR051202">
    <property type="entry name" value="Peptidase_C40"/>
</dbReference>
<keyword evidence="3" id="KW-0378">Hydrolase</keyword>
<evidence type="ECO:0000313" key="6">
    <source>
        <dbReference type="EMBL" id="GGX71065.1"/>
    </source>
</evidence>
<keyword evidence="4" id="KW-0788">Thiol protease</keyword>
<dbReference type="Proteomes" id="UP000626148">
    <property type="component" value="Unassembled WGS sequence"/>
</dbReference>
<dbReference type="Gene3D" id="3.90.1720.10">
    <property type="entry name" value="endopeptidase domain like (from Nostoc punctiforme)"/>
    <property type="match status" value="1"/>
</dbReference>
<name>A0A918NGC2_9GAMM</name>
<dbReference type="InterPro" id="IPR000064">
    <property type="entry name" value="NLP_P60_dom"/>
</dbReference>
<evidence type="ECO:0000256" key="4">
    <source>
        <dbReference type="ARBA" id="ARBA00022807"/>
    </source>
</evidence>
<proteinExistence type="inferred from homology"/>
<organism evidence="6 7">
    <name type="scientific">Saccharospirillum salsuginis</name>
    <dbReference type="NCBI Taxonomy" id="418750"/>
    <lineage>
        <taxon>Bacteria</taxon>
        <taxon>Pseudomonadati</taxon>
        <taxon>Pseudomonadota</taxon>
        <taxon>Gammaproteobacteria</taxon>
        <taxon>Oceanospirillales</taxon>
        <taxon>Saccharospirillaceae</taxon>
        <taxon>Saccharospirillum</taxon>
    </lineage>
</organism>
<evidence type="ECO:0000256" key="3">
    <source>
        <dbReference type="ARBA" id="ARBA00022801"/>
    </source>
</evidence>
<accession>A0A918NGC2</accession>
<comment type="caution">
    <text evidence="6">The sequence shown here is derived from an EMBL/GenBank/DDBJ whole genome shotgun (WGS) entry which is preliminary data.</text>
</comment>
<dbReference type="InterPro" id="IPR038765">
    <property type="entry name" value="Papain-like_cys_pep_sf"/>
</dbReference>
<evidence type="ECO:0000313" key="7">
    <source>
        <dbReference type="Proteomes" id="UP000626148"/>
    </source>
</evidence>
<dbReference type="EMBL" id="BMXR01000014">
    <property type="protein sequence ID" value="GGX71065.1"/>
    <property type="molecule type" value="Genomic_DNA"/>
</dbReference>
<reference evidence="6" key="1">
    <citation type="journal article" date="2014" name="Int. J. Syst. Evol. Microbiol.">
        <title>Complete genome sequence of Corynebacterium casei LMG S-19264T (=DSM 44701T), isolated from a smear-ripened cheese.</title>
        <authorList>
            <consortium name="US DOE Joint Genome Institute (JGI-PGF)"/>
            <person name="Walter F."/>
            <person name="Albersmeier A."/>
            <person name="Kalinowski J."/>
            <person name="Ruckert C."/>
        </authorList>
    </citation>
    <scope>NUCLEOTIDE SEQUENCE</scope>
    <source>
        <strain evidence="6">KCTC 22169</strain>
    </source>
</reference>
<evidence type="ECO:0000259" key="5">
    <source>
        <dbReference type="PROSITE" id="PS51935"/>
    </source>
</evidence>